<dbReference type="InterPro" id="IPR010106">
    <property type="entry name" value="RpnA"/>
</dbReference>
<reference evidence="1 2" key="1">
    <citation type="journal article" date="2018" name="ACS Chem. Biol.">
        <title>Ketoreductase domain dysfunction expands chemodiversity: malyngamide biosynthesis in the cyanobacterium Okeania hirsuta.</title>
        <authorList>
            <person name="Moss N.A."/>
            <person name="Leao T."/>
            <person name="Rankin M."/>
            <person name="McCullough T.M."/>
            <person name="Qu P."/>
            <person name="Korobeynikov A."/>
            <person name="Smith J.L."/>
            <person name="Gerwick L."/>
            <person name="Gerwick W.H."/>
        </authorList>
    </citation>
    <scope>NUCLEOTIDE SEQUENCE [LARGE SCALE GENOMIC DNA]</scope>
    <source>
        <strain evidence="1 2">PAB10Feb10-1</strain>
    </source>
</reference>
<sequence>MRTDSIFYTLFQSVPNAFFELISLPETIAKNYQFDSIEVKETSFRIDGVFVPTEVTPETPIYFVEVQFQPDNNFYARFFGEIFLYLKNTKQLRNWQAVVIYPSHDVDKGDSYGYTEILENSRVSRIYLSELGKSTTEPLGLATLKLVVSDQNQTMSDARILLDRVQQEEPEPKQKESWLQLIKTILIYKLPQASREEIEAMFNLSDLKQTRFYQEAFSEGRQEGSLLAKRAAIPNLINLGLTIEQIALALELQVEQVNQFINGENN</sequence>
<keyword evidence="2" id="KW-1185">Reference proteome</keyword>
<name>A0A3N6PCI4_9CYAN</name>
<evidence type="ECO:0000313" key="1">
    <source>
        <dbReference type="EMBL" id="RQH45449.1"/>
    </source>
</evidence>
<protein>
    <submittedName>
        <fullName evidence="1">Rpn family recombination-promoting nuclease/putative transposase</fullName>
    </submittedName>
</protein>
<proteinExistence type="predicted"/>
<comment type="caution">
    <text evidence="1">The sequence shown here is derived from an EMBL/GenBank/DDBJ whole genome shotgun (WGS) entry which is preliminary data.</text>
</comment>
<dbReference type="PANTHER" id="PTHR35586:SF2">
    <property type="entry name" value="SLL1542 PROTEIN"/>
    <property type="match status" value="1"/>
</dbReference>
<dbReference type="OrthoDB" id="468313at2"/>
<dbReference type="Proteomes" id="UP000269154">
    <property type="component" value="Unassembled WGS sequence"/>
</dbReference>
<evidence type="ECO:0000313" key="2">
    <source>
        <dbReference type="Proteomes" id="UP000269154"/>
    </source>
</evidence>
<dbReference type="EMBL" id="RCBY01000046">
    <property type="protein sequence ID" value="RQH45449.1"/>
    <property type="molecule type" value="Genomic_DNA"/>
</dbReference>
<dbReference type="InterPro" id="IPR022573">
    <property type="entry name" value="DUF2887"/>
</dbReference>
<dbReference type="PANTHER" id="PTHR35586">
    <property type="entry name" value="SLL1691 PROTEIN"/>
    <property type="match status" value="1"/>
</dbReference>
<gene>
    <name evidence="1" type="ORF">D5R40_10700</name>
</gene>
<dbReference type="NCBIfam" id="TIGR01784">
    <property type="entry name" value="T_den_put_tspse"/>
    <property type="match status" value="1"/>
</dbReference>
<organism evidence="1 2">
    <name type="scientific">Okeania hirsuta</name>
    <dbReference type="NCBI Taxonomy" id="1458930"/>
    <lineage>
        <taxon>Bacteria</taxon>
        <taxon>Bacillati</taxon>
        <taxon>Cyanobacteriota</taxon>
        <taxon>Cyanophyceae</taxon>
        <taxon>Oscillatoriophycideae</taxon>
        <taxon>Oscillatoriales</taxon>
        <taxon>Microcoleaceae</taxon>
        <taxon>Okeania</taxon>
    </lineage>
</organism>
<dbReference type="AlphaFoldDB" id="A0A3N6PCI4"/>
<dbReference type="Pfam" id="PF11103">
    <property type="entry name" value="DUF2887"/>
    <property type="match status" value="1"/>
</dbReference>
<accession>A0A3N6PCI4</accession>
<dbReference type="RefSeq" id="WP_124143313.1">
    <property type="nucleotide sequence ID" value="NZ_CAWOKI010000332.1"/>
</dbReference>